<protein>
    <submittedName>
        <fullName evidence="3">Chitin-binding type-2 domain-containing protein</fullName>
    </submittedName>
</protein>
<sequence>MAPSTVGCGNMTKGTHESAPCSAKYLTCWNGKLGQANCLNSLVYNPLNGQCDYPINVKGCAQYSAAGPVSSQVPYGVTNSATNSS</sequence>
<proteinExistence type="predicted"/>
<dbReference type="Proteomes" id="UP000887574">
    <property type="component" value="Unplaced"/>
</dbReference>
<dbReference type="GO" id="GO:0008061">
    <property type="term" value="F:chitin binding"/>
    <property type="evidence" value="ECO:0007669"/>
    <property type="project" value="InterPro"/>
</dbReference>
<dbReference type="Gene3D" id="2.170.140.10">
    <property type="entry name" value="Chitin binding domain"/>
    <property type="match status" value="1"/>
</dbReference>
<dbReference type="SMART" id="SM00494">
    <property type="entry name" value="ChtBD2"/>
    <property type="match status" value="1"/>
</dbReference>
<dbReference type="InterPro" id="IPR036508">
    <property type="entry name" value="Chitin-bd_dom_sf"/>
</dbReference>
<dbReference type="SUPFAM" id="SSF57625">
    <property type="entry name" value="Invertebrate chitin-binding proteins"/>
    <property type="match status" value="1"/>
</dbReference>
<accession>A0A915DTK4</accession>
<evidence type="ECO:0000313" key="3">
    <source>
        <dbReference type="WBParaSite" id="jg22794"/>
    </source>
</evidence>
<dbReference type="WBParaSite" id="jg22794">
    <property type="protein sequence ID" value="jg22794"/>
    <property type="gene ID" value="jg22794"/>
</dbReference>
<dbReference type="GO" id="GO:0005576">
    <property type="term" value="C:extracellular region"/>
    <property type="evidence" value="ECO:0007669"/>
    <property type="project" value="InterPro"/>
</dbReference>
<feature type="domain" description="Chitin-binding type-2" evidence="1">
    <location>
        <begin position="5"/>
        <end position="62"/>
    </location>
</feature>
<dbReference type="InterPro" id="IPR002557">
    <property type="entry name" value="Chitin-bd_dom"/>
</dbReference>
<keyword evidence="2" id="KW-1185">Reference proteome</keyword>
<reference evidence="3" key="1">
    <citation type="submission" date="2022-11" db="UniProtKB">
        <authorList>
            <consortium name="WormBaseParasite"/>
        </authorList>
    </citation>
    <scope>IDENTIFICATION</scope>
</reference>
<evidence type="ECO:0000313" key="2">
    <source>
        <dbReference type="Proteomes" id="UP000887574"/>
    </source>
</evidence>
<dbReference type="PROSITE" id="PS50940">
    <property type="entry name" value="CHIT_BIND_II"/>
    <property type="match status" value="1"/>
</dbReference>
<dbReference type="Pfam" id="PF01607">
    <property type="entry name" value="CBM_14"/>
    <property type="match status" value="1"/>
</dbReference>
<evidence type="ECO:0000259" key="1">
    <source>
        <dbReference type="PROSITE" id="PS50940"/>
    </source>
</evidence>
<organism evidence="2 3">
    <name type="scientific">Ditylenchus dipsaci</name>
    <dbReference type="NCBI Taxonomy" id="166011"/>
    <lineage>
        <taxon>Eukaryota</taxon>
        <taxon>Metazoa</taxon>
        <taxon>Ecdysozoa</taxon>
        <taxon>Nematoda</taxon>
        <taxon>Chromadorea</taxon>
        <taxon>Rhabditida</taxon>
        <taxon>Tylenchina</taxon>
        <taxon>Tylenchomorpha</taxon>
        <taxon>Sphaerularioidea</taxon>
        <taxon>Anguinidae</taxon>
        <taxon>Anguininae</taxon>
        <taxon>Ditylenchus</taxon>
    </lineage>
</organism>
<dbReference type="AlphaFoldDB" id="A0A915DTK4"/>
<name>A0A915DTK4_9BILA</name>